<name>A0ABU7Z202_9GAMM</name>
<evidence type="ECO:0000256" key="10">
    <source>
        <dbReference type="ARBA" id="ARBA00022989"/>
    </source>
</evidence>
<evidence type="ECO:0000256" key="8">
    <source>
        <dbReference type="ARBA" id="ARBA00022777"/>
    </source>
</evidence>
<evidence type="ECO:0000256" key="1">
    <source>
        <dbReference type="ARBA" id="ARBA00004429"/>
    </source>
</evidence>
<evidence type="ECO:0000256" key="14">
    <source>
        <dbReference type="SAM" id="Coils"/>
    </source>
</evidence>
<dbReference type="Pfam" id="PF23607">
    <property type="entry name" value="WZC_N"/>
    <property type="match status" value="1"/>
</dbReference>
<organism evidence="19 20">
    <name type="scientific">Novilysobacter erysipheiresistens</name>
    <dbReference type="NCBI Taxonomy" id="1749332"/>
    <lineage>
        <taxon>Bacteria</taxon>
        <taxon>Pseudomonadati</taxon>
        <taxon>Pseudomonadota</taxon>
        <taxon>Gammaproteobacteria</taxon>
        <taxon>Lysobacterales</taxon>
        <taxon>Lysobacteraceae</taxon>
        <taxon>Novilysobacter</taxon>
    </lineage>
</organism>
<dbReference type="Pfam" id="PF02706">
    <property type="entry name" value="Wzz"/>
    <property type="match status" value="1"/>
</dbReference>
<dbReference type="InterPro" id="IPR027417">
    <property type="entry name" value="P-loop_NTPase"/>
</dbReference>
<sequence>MNELMANRPTEISPQVEVTPQREEHIDLHALLGVLNDHRKFILIGTALFFLASVLYVIMATPMYQASAMVQVEGASPGQANQPAAGQMVDLAGSRAVTEIPLLTSRSALGEAVENLDLDIQSQPQRFPLVGEFIAGRYSPEQPGAVAPPLLGLDRYGWGGEELDIPVFDVPQTLLGQPLVLVAGEQGRYTLLNEDDQVLLEGQVGQLVKGEGIAMKVDTLKANPGTHFDVVRNSHIGAVSRLAENIAAVERGEESGIIALTYQNTDPELAAKVLGQISTSYLRQSVQRNSAEAENRLEFVNEQLPKVRADLEEAQNALNAFQQRVGTVDISMQTEALLSQTVALNNSIQQLRVQQPDVARRFTPNHPAYQALQKQIGQLEAEKGALQARMSQLPDIQQGLYRLTRDVEVTNRTYTNLLDQAQQLDIARASAIGNVQVIDPPAVNVAQPVWPKPVPVIGGVTALGAMMLVAFVLTRQVLNRNVEDPEDIEQLGLPVYASIFLSSQERANALRPKKRHATRPNLLAFSAPSDLAMEALRGLRTSLHFARIEPKNNLLMIAGPSAGVGKTFVSSNLAVTIAQAGQRVLLIDADMRRGTLHEVMGTRWEDGLSELISGQIPLEGAVRRVLGTENLSFISRGKVPPNPSELLMHPDFAGLLHQLAPQYDLVIIDTPPVLAVTDAAVIGHHVGTTLLVVRFGMNQAREVALAKQRLEQNGVKVKGAIVNAVQRRSAGHYSYSYSYYDSRPTGT</sequence>
<dbReference type="Gene3D" id="1.10.287.1490">
    <property type="match status" value="1"/>
</dbReference>
<dbReference type="Proteomes" id="UP001355056">
    <property type="component" value="Unassembled WGS sequence"/>
</dbReference>
<keyword evidence="14" id="KW-0175">Coiled coil</keyword>
<keyword evidence="12" id="KW-0829">Tyrosine-protein kinase</keyword>
<evidence type="ECO:0000256" key="2">
    <source>
        <dbReference type="ARBA" id="ARBA00008883"/>
    </source>
</evidence>
<evidence type="ECO:0000259" key="18">
    <source>
        <dbReference type="Pfam" id="PF13807"/>
    </source>
</evidence>
<gene>
    <name evidence="19" type="ORF">SNE34_14420</name>
</gene>
<dbReference type="SUPFAM" id="SSF52540">
    <property type="entry name" value="P-loop containing nucleoside triphosphate hydrolases"/>
    <property type="match status" value="1"/>
</dbReference>
<dbReference type="InterPro" id="IPR050445">
    <property type="entry name" value="Bact_polysacc_biosynth/exp"/>
</dbReference>
<dbReference type="CDD" id="cd05387">
    <property type="entry name" value="BY-kinase"/>
    <property type="match status" value="1"/>
</dbReference>
<evidence type="ECO:0000256" key="12">
    <source>
        <dbReference type="ARBA" id="ARBA00023137"/>
    </source>
</evidence>
<reference evidence="19 20" key="1">
    <citation type="journal article" date="2016" name="Int. J. Syst. Evol. Microbiol.">
        <title>Lysobacter erysipheiresistens sp. nov., an antagonist of powdery mildew, isolated from tobacco-cultivated soil.</title>
        <authorList>
            <person name="Xie B."/>
            <person name="Li T."/>
            <person name="Lin X."/>
            <person name="Wang C.J."/>
            <person name="Chen Y.J."/>
            <person name="Liu W.J."/>
            <person name="Zhao Z.W."/>
        </authorList>
    </citation>
    <scope>NUCLEOTIDE SEQUENCE [LARGE SCALE GENOMIC DNA]</scope>
    <source>
        <strain evidence="19 20">RS-LYSO-3</strain>
    </source>
</reference>
<feature type="domain" description="AAA" evidence="17">
    <location>
        <begin position="562"/>
        <end position="677"/>
    </location>
</feature>
<comment type="subcellular location">
    <subcellularLocation>
        <location evidence="1">Cell inner membrane</location>
        <topology evidence="1">Multi-pass membrane protein</topology>
    </subcellularLocation>
</comment>
<feature type="domain" description="Tyrosine-protein kinase G-rich" evidence="18">
    <location>
        <begin position="396"/>
        <end position="476"/>
    </location>
</feature>
<feature type="coiled-coil region" evidence="14">
    <location>
        <begin position="283"/>
        <end position="324"/>
    </location>
</feature>
<evidence type="ECO:0000256" key="7">
    <source>
        <dbReference type="ARBA" id="ARBA00022741"/>
    </source>
</evidence>
<keyword evidence="6 15" id="KW-0812">Transmembrane</keyword>
<evidence type="ECO:0000256" key="4">
    <source>
        <dbReference type="ARBA" id="ARBA00022519"/>
    </source>
</evidence>
<accession>A0ABU7Z202</accession>
<dbReference type="GO" id="GO:0004715">
    <property type="term" value="F:non-membrane spanning protein tyrosine kinase activity"/>
    <property type="evidence" value="ECO:0007669"/>
    <property type="project" value="UniProtKB-EC"/>
</dbReference>
<keyword evidence="20" id="KW-1185">Reference proteome</keyword>
<dbReference type="InterPro" id="IPR005702">
    <property type="entry name" value="Wzc-like_C"/>
</dbReference>
<keyword evidence="10 15" id="KW-1133">Transmembrane helix</keyword>
<evidence type="ECO:0000256" key="5">
    <source>
        <dbReference type="ARBA" id="ARBA00022679"/>
    </source>
</evidence>
<dbReference type="InterPro" id="IPR025669">
    <property type="entry name" value="AAA_dom"/>
</dbReference>
<dbReference type="PANTHER" id="PTHR32309">
    <property type="entry name" value="TYROSINE-PROTEIN KINASE"/>
    <property type="match status" value="1"/>
</dbReference>
<evidence type="ECO:0000256" key="15">
    <source>
        <dbReference type="SAM" id="Phobius"/>
    </source>
</evidence>
<keyword evidence="11 15" id="KW-0472">Membrane</keyword>
<evidence type="ECO:0000259" key="16">
    <source>
        <dbReference type="Pfam" id="PF02706"/>
    </source>
</evidence>
<evidence type="ECO:0000313" key="20">
    <source>
        <dbReference type="Proteomes" id="UP001355056"/>
    </source>
</evidence>
<evidence type="ECO:0000259" key="17">
    <source>
        <dbReference type="Pfam" id="PF13614"/>
    </source>
</evidence>
<dbReference type="InterPro" id="IPR003856">
    <property type="entry name" value="LPS_length_determ_N"/>
</dbReference>
<feature type="domain" description="Polysaccharide chain length determinant N-terminal" evidence="16">
    <location>
        <begin position="25"/>
        <end position="116"/>
    </location>
</feature>
<dbReference type="InterPro" id="IPR032807">
    <property type="entry name" value="GNVR"/>
</dbReference>
<dbReference type="Pfam" id="PF13614">
    <property type="entry name" value="AAA_31"/>
    <property type="match status" value="1"/>
</dbReference>
<dbReference type="Gene3D" id="3.40.50.300">
    <property type="entry name" value="P-loop containing nucleotide triphosphate hydrolases"/>
    <property type="match status" value="1"/>
</dbReference>
<comment type="caution">
    <text evidence="19">The sequence shown here is derived from an EMBL/GenBank/DDBJ whole genome shotgun (WGS) entry which is preliminary data.</text>
</comment>
<comment type="similarity">
    <text evidence="2">Belongs to the etk/wzc family.</text>
</comment>
<dbReference type="NCBIfam" id="TIGR01007">
    <property type="entry name" value="eps_fam"/>
    <property type="match status" value="1"/>
</dbReference>
<keyword evidence="7" id="KW-0547">Nucleotide-binding</keyword>
<keyword evidence="8" id="KW-0418">Kinase</keyword>
<feature type="transmembrane region" description="Helical" evidence="15">
    <location>
        <begin position="41"/>
        <end position="59"/>
    </location>
</feature>
<keyword evidence="4" id="KW-0997">Cell inner membrane</keyword>
<dbReference type="PANTHER" id="PTHR32309:SF32">
    <property type="entry name" value="TYROSINE-PROTEIN KINASE ETK-RELATED"/>
    <property type="match status" value="1"/>
</dbReference>
<proteinExistence type="inferred from homology"/>
<keyword evidence="3" id="KW-1003">Cell membrane</keyword>
<dbReference type="RefSeq" id="WP_332618314.1">
    <property type="nucleotide sequence ID" value="NZ_JAXGFP010000008.1"/>
</dbReference>
<protein>
    <submittedName>
        <fullName evidence="19">Polysaccharide biosynthesis tyrosine autokinase</fullName>
        <ecNumber evidence="19">2.7.10.2</ecNumber>
    </submittedName>
</protein>
<evidence type="ECO:0000313" key="19">
    <source>
        <dbReference type="EMBL" id="MEG3185196.1"/>
    </source>
</evidence>
<keyword evidence="5 19" id="KW-0808">Transferase</keyword>
<dbReference type="Pfam" id="PF13807">
    <property type="entry name" value="GNVR"/>
    <property type="match status" value="1"/>
</dbReference>
<evidence type="ECO:0000256" key="6">
    <source>
        <dbReference type="ARBA" id="ARBA00022692"/>
    </source>
</evidence>
<evidence type="ECO:0000256" key="3">
    <source>
        <dbReference type="ARBA" id="ARBA00022475"/>
    </source>
</evidence>
<comment type="catalytic activity">
    <reaction evidence="13">
        <text>L-tyrosyl-[protein] + ATP = O-phospho-L-tyrosyl-[protein] + ADP + H(+)</text>
        <dbReference type="Rhea" id="RHEA:10596"/>
        <dbReference type="Rhea" id="RHEA-COMP:10136"/>
        <dbReference type="Rhea" id="RHEA-COMP:20101"/>
        <dbReference type="ChEBI" id="CHEBI:15378"/>
        <dbReference type="ChEBI" id="CHEBI:30616"/>
        <dbReference type="ChEBI" id="CHEBI:46858"/>
        <dbReference type="ChEBI" id="CHEBI:61978"/>
        <dbReference type="ChEBI" id="CHEBI:456216"/>
    </reaction>
</comment>
<keyword evidence="9" id="KW-0067">ATP-binding</keyword>
<dbReference type="EC" id="2.7.10.2" evidence="19"/>
<evidence type="ECO:0000256" key="9">
    <source>
        <dbReference type="ARBA" id="ARBA00022840"/>
    </source>
</evidence>
<evidence type="ECO:0000256" key="11">
    <source>
        <dbReference type="ARBA" id="ARBA00023136"/>
    </source>
</evidence>
<evidence type="ECO:0000256" key="13">
    <source>
        <dbReference type="ARBA" id="ARBA00053015"/>
    </source>
</evidence>
<dbReference type="EMBL" id="JAXGFP010000008">
    <property type="protein sequence ID" value="MEG3185196.1"/>
    <property type="molecule type" value="Genomic_DNA"/>
</dbReference>